<reference evidence="2" key="1">
    <citation type="submission" date="2021-01" db="EMBL/GenBank/DDBJ databases">
        <title>Fulvivirga kasyanovii gen. nov., sp nov., a novel member of the phylum Bacteroidetes isolated from seawater in a mussel farm.</title>
        <authorList>
            <person name="Zhao L.-H."/>
            <person name="Wang Z.-J."/>
        </authorList>
    </citation>
    <scope>NUCLEOTIDE SEQUENCE</scope>
    <source>
        <strain evidence="2">29W222</strain>
    </source>
</reference>
<dbReference type="InterPro" id="IPR012338">
    <property type="entry name" value="Beta-lactam/transpept-like"/>
</dbReference>
<dbReference type="Proteomes" id="UP000614216">
    <property type="component" value="Unassembled WGS sequence"/>
</dbReference>
<dbReference type="InterPro" id="IPR001466">
    <property type="entry name" value="Beta-lactam-related"/>
</dbReference>
<dbReference type="AlphaFoldDB" id="A0A937G038"/>
<gene>
    <name evidence="2" type="ORF">JMN32_15215</name>
</gene>
<keyword evidence="3" id="KW-1185">Reference proteome</keyword>
<name>A0A937G038_9BACT</name>
<evidence type="ECO:0000313" key="2">
    <source>
        <dbReference type="EMBL" id="MBL6447666.1"/>
    </source>
</evidence>
<dbReference type="PANTHER" id="PTHR46825">
    <property type="entry name" value="D-ALANYL-D-ALANINE-CARBOXYPEPTIDASE/ENDOPEPTIDASE AMPH"/>
    <property type="match status" value="1"/>
</dbReference>
<accession>A0A937G038</accession>
<dbReference type="PANTHER" id="PTHR46825:SF9">
    <property type="entry name" value="BETA-LACTAMASE-RELATED DOMAIN-CONTAINING PROTEIN"/>
    <property type="match status" value="1"/>
</dbReference>
<proteinExistence type="predicted"/>
<dbReference type="RefSeq" id="WP_202857205.1">
    <property type="nucleotide sequence ID" value="NZ_JAEUGD010000053.1"/>
</dbReference>
<dbReference type="Pfam" id="PF00144">
    <property type="entry name" value="Beta-lactamase"/>
    <property type="match status" value="1"/>
</dbReference>
<evidence type="ECO:0000259" key="1">
    <source>
        <dbReference type="Pfam" id="PF00144"/>
    </source>
</evidence>
<comment type="caution">
    <text evidence="2">The sequence shown here is derived from an EMBL/GenBank/DDBJ whole genome shotgun (WGS) entry which is preliminary data.</text>
</comment>
<dbReference type="Gene3D" id="3.40.710.10">
    <property type="entry name" value="DD-peptidase/beta-lactamase superfamily"/>
    <property type="match status" value="1"/>
</dbReference>
<feature type="domain" description="Beta-lactamase-related" evidence="1">
    <location>
        <begin position="47"/>
        <end position="341"/>
    </location>
</feature>
<evidence type="ECO:0000313" key="3">
    <source>
        <dbReference type="Proteomes" id="UP000614216"/>
    </source>
</evidence>
<sequence length="361" mass="40685">MKKKYYPKSSTLIILFIFLFAQSKIYGQSIGSKIDSLLNNKYTDSSTGGVFLVSIDGKSIYKKAFGLSNLELKTPMKINNVFEIGSLTKQFTAISILILAEQGKLNLNDTIKKFIPDYPNGELITIHELLTHTSGIKDFTKVKGLNTIAKEDLTPNELIDFFKSEPMNFKPGEKFEYCNAGYILLGYIIELVSGKSYNDFVEQNIFKKLDMVNSYYASHDKIIPNRALGYSQKNDHYVNTRYISFSIPYSSGSLMSTVEDMLKWQKAIEKHILISEESTVKAFTNYRLNNGEPINYGYGWHIKSINGMPSYEHGGSIFGYKSMGVYLPDNDIYVIALSNCGCNSPTEVTRKIAEIVGESLN</sequence>
<dbReference type="EMBL" id="JAEUGD010000053">
    <property type="protein sequence ID" value="MBL6447666.1"/>
    <property type="molecule type" value="Genomic_DNA"/>
</dbReference>
<dbReference type="SUPFAM" id="SSF56601">
    <property type="entry name" value="beta-lactamase/transpeptidase-like"/>
    <property type="match status" value="1"/>
</dbReference>
<protein>
    <submittedName>
        <fullName evidence="2">Beta-lactamase family protein</fullName>
    </submittedName>
</protein>
<dbReference type="InterPro" id="IPR050491">
    <property type="entry name" value="AmpC-like"/>
</dbReference>
<organism evidence="2 3">
    <name type="scientific">Fulvivirga marina</name>
    <dbReference type="NCBI Taxonomy" id="2494733"/>
    <lineage>
        <taxon>Bacteria</taxon>
        <taxon>Pseudomonadati</taxon>
        <taxon>Bacteroidota</taxon>
        <taxon>Cytophagia</taxon>
        <taxon>Cytophagales</taxon>
        <taxon>Fulvivirgaceae</taxon>
        <taxon>Fulvivirga</taxon>
    </lineage>
</organism>